<protein>
    <recommendedName>
        <fullName evidence="1">N-acetyltransferase domain-containing protein</fullName>
    </recommendedName>
</protein>
<sequence>MFALRQHTSDCIFKVMSSMSKEKWRPGREDVECFIEWDPTGVYIGELNGKPIGFVYMIKLHPTCCNFRCFFIEKTYRGNGYGIEMFKIATKDLSPSQNIIAYSMTDMVQKYKNRFGFQDYWIAPVFSINLSSALKKLSQFQTNSNSLVVKTFKEIDFKALRDYDAVMFGYQREAFLNRFLITLGTHARVAVSSDGTIVGYVVSRATYDTNDGYRLGPFYANSLDIAIALLKALLKDIPTQESSLILDVPTSRNPDAKRLVEILDGAHLFDTTFIATKGIPNGHIEHCFALVAP</sequence>
<name>A0A913XCY4_EXADI</name>
<reference evidence="2" key="1">
    <citation type="submission" date="2022-11" db="UniProtKB">
        <authorList>
            <consortium name="EnsemblMetazoa"/>
        </authorList>
    </citation>
    <scope>IDENTIFICATION</scope>
</reference>
<dbReference type="SUPFAM" id="SSF55729">
    <property type="entry name" value="Acyl-CoA N-acyltransferases (Nat)"/>
    <property type="match status" value="1"/>
</dbReference>
<dbReference type="KEGG" id="epa:110241230"/>
<dbReference type="InterPro" id="IPR016181">
    <property type="entry name" value="Acyl_CoA_acyltransferase"/>
</dbReference>
<dbReference type="Pfam" id="PF00583">
    <property type="entry name" value="Acetyltransf_1"/>
    <property type="match status" value="1"/>
</dbReference>
<dbReference type="PANTHER" id="PTHR47237:SF1">
    <property type="entry name" value="SLL0310 PROTEIN"/>
    <property type="match status" value="1"/>
</dbReference>
<dbReference type="Proteomes" id="UP000887567">
    <property type="component" value="Unplaced"/>
</dbReference>
<dbReference type="InterPro" id="IPR052729">
    <property type="entry name" value="Acyl/Acetyltrans_Enzymes"/>
</dbReference>
<dbReference type="PROSITE" id="PS51186">
    <property type="entry name" value="GNAT"/>
    <property type="match status" value="1"/>
</dbReference>
<evidence type="ECO:0000259" key="1">
    <source>
        <dbReference type="PROSITE" id="PS51186"/>
    </source>
</evidence>
<proteinExistence type="predicted"/>
<dbReference type="Gene3D" id="3.40.630.90">
    <property type="match status" value="1"/>
</dbReference>
<accession>A0A913XCY4</accession>
<dbReference type="GeneID" id="110241230"/>
<dbReference type="PANTHER" id="PTHR47237">
    <property type="entry name" value="SLL0310 PROTEIN"/>
    <property type="match status" value="1"/>
</dbReference>
<dbReference type="Pfam" id="PF18014">
    <property type="entry name" value="Acetyltransf_18"/>
    <property type="match status" value="1"/>
</dbReference>
<dbReference type="GO" id="GO:0016747">
    <property type="term" value="F:acyltransferase activity, transferring groups other than amino-acyl groups"/>
    <property type="evidence" value="ECO:0007669"/>
    <property type="project" value="InterPro"/>
</dbReference>
<evidence type="ECO:0000313" key="3">
    <source>
        <dbReference type="Proteomes" id="UP000887567"/>
    </source>
</evidence>
<dbReference type="InterPro" id="IPR041496">
    <property type="entry name" value="YitH/HolE_GNAT"/>
</dbReference>
<dbReference type="Gene3D" id="3.40.630.30">
    <property type="match status" value="1"/>
</dbReference>
<dbReference type="CDD" id="cd04301">
    <property type="entry name" value="NAT_SF"/>
    <property type="match status" value="1"/>
</dbReference>
<dbReference type="AlphaFoldDB" id="A0A913XCY4"/>
<dbReference type="OMA" id="VAPRICM"/>
<dbReference type="InterPro" id="IPR000182">
    <property type="entry name" value="GNAT_dom"/>
</dbReference>
<feature type="domain" description="N-acetyltransferase" evidence="1">
    <location>
        <begin position="2"/>
        <end position="138"/>
    </location>
</feature>
<keyword evidence="3" id="KW-1185">Reference proteome</keyword>
<dbReference type="RefSeq" id="XP_020902748.2">
    <property type="nucleotide sequence ID" value="XM_021047089.2"/>
</dbReference>
<organism evidence="2 3">
    <name type="scientific">Exaiptasia diaphana</name>
    <name type="common">Tropical sea anemone</name>
    <name type="synonym">Aiptasia pulchella</name>
    <dbReference type="NCBI Taxonomy" id="2652724"/>
    <lineage>
        <taxon>Eukaryota</taxon>
        <taxon>Metazoa</taxon>
        <taxon>Cnidaria</taxon>
        <taxon>Anthozoa</taxon>
        <taxon>Hexacorallia</taxon>
        <taxon>Actiniaria</taxon>
        <taxon>Aiptasiidae</taxon>
        <taxon>Exaiptasia</taxon>
    </lineage>
</organism>
<dbReference type="OrthoDB" id="5771378at2759"/>
<evidence type="ECO:0000313" key="2">
    <source>
        <dbReference type="EnsemblMetazoa" id="XP_020902748.2"/>
    </source>
</evidence>
<dbReference type="EnsemblMetazoa" id="XM_021047089.2">
    <property type="protein sequence ID" value="XP_020902748.2"/>
    <property type="gene ID" value="LOC110241230"/>
</dbReference>